<evidence type="ECO:0000259" key="2">
    <source>
        <dbReference type="Pfam" id="PF01636"/>
    </source>
</evidence>
<dbReference type="Proteomes" id="UP001069090">
    <property type="component" value="Unassembled WGS sequence"/>
</dbReference>
<name>A0A9J6RJA1_9GAMM</name>
<dbReference type="EMBL" id="JAPTGG010000002">
    <property type="protein sequence ID" value="MCZ0864045.1"/>
    <property type="molecule type" value="Genomic_DNA"/>
</dbReference>
<dbReference type="AlphaFoldDB" id="A0A9J6RJA1"/>
<sequence>MNTFYQQSLEQQEEQLLRLAYSALPAWGLEGTLSLIKHRENAVYRLETRDNQQYALRIHRANYHSNASLHSELSWVDALQGCGIDVPNAIPTQNGEFFTIASIASVPEPRQIDLLSWVDGKQIGSVEDGLTDSPEQIRKNYYTIGEVAAQIHNQASQWSTPKNFQRHSWDLDGLVGEQPFWGPFWDLQALSTEQRNLILKAREAVRAELKQLSTSPEDYSMIHADLVPENVLVTANSVQIIDFDDAGFGWHLFEIATALYFIQFDPNYETAKQALIDGYRQHRPMPDEKLAHLPQLMMARGFTYLGWAHTRQNTETAQQFTPHLIDLCCKTINQYLPLT</sequence>
<dbReference type="Gene3D" id="3.90.1200.10">
    <property type="match status" value="1"/>
</dbReference>
<evidence type="ECO:0000313" key="4">
    <source>
        <dbReference type="Proteomes" id="UP001069090"/>
    </source>
</evidence>
<comment type="similarity">
    <text evidence="1">Belongs to the pseudomonas-type ThrB family.</text>
</comment>
<dbReference type="PANTHER" id="PTHR21064:SF6">
    <property type="entry name" value="AMINOGLYCOSIDE PHOSPHOTRANSFERASE DOMAIN-CONTAINING PROTEIN"/>
    <property type="match status" value="1"/>
</dbReference>
<dbReference type="InterPro" id="IPR050249">
    <property type="entry name" value="Pseudomonas-type_ThrB"/>
</dbReference>
<dbReference type="Gene3D" id="3.30.200.20">
    <property type="entry name" value="Phosphorylase Kinase, domain 1"/>
    <property type="match status" value="1"/>
</dbReference>
<dbReference type="InterPro" id="IPR002575">
    <property type="entry name" value="Aminoglycoside_PTrfase"/>
</dbReference>
<dbReference type="RefSeq" id="WP_258330203.1">
    <property type="nucleotide sequence ID" value="NZ_JAPTGG010000002.1"/>
</dbReference>
<evidence type="ECO:0000256" key="1">
    <source>
        <dbReference type="ARBA" id="ARBA00038240"/>
    </source>
</evidence>
<keyword evidence="4" id="KW-1185">Reference proteome</keyword>
<dbReference type="GO" id="GO:0019202">
    <property type="term" value="F:amino acid kinase activity"/>
    <property type="evidence" value="ECO:0007669"/>
    <property type="project" value="TreeGrafter"/>
</dbReference>
<dbReference type="Pfam" id="PF01636">
    <property type="entry name" value="APH"/>
    <property type="match status" value="1"/>
</dbReference>
<comment type="caution">
    <text evidence="3">The sequence shown here is derived from an EMBL/GenBank/DDBJ whole genome shotgun (WGS) entry which is preliminary data.</text>
</comment>
<feature type="domain" description="Aminoglycoside phosphotransferase" evidence="2">
    <location>
        <begin position="38"/>
        <end position="283"/>
    </location>
</feature>
<dbReference type="PANTHER" id="PTHR21064">
    <property type="entry name" value="AMINOGLYCOSIDE PHOSPHOTRANSFERASE DOMAIN-CONTAINING PROTEIN-RELATED"/>
    <property type="match status" value="1"/>
</dbReference>
<dbReference type="InterPro" id="IPR011009">
    <property type="entry name" value="Kinase-like_dom_sf"/>
</dbReference>
<gene>
    <name evidence="3" type="ORF">O0V09_02465</name>
</gene>
<protein>
    <submittedName>
        <fullName evidence="3">Phosphotransferase</fullName>
    </submittedName>
</protein>
<organism evidence="3 4">
    <name type="scientific">Dasania phycosphaerae</name>
    <dbReference type="NCBI Taxonomy" id="2950436"/>
    <lineage>
        <taxon>Bacteria</taxon>
        <taxon>Pseudomonadati</taxon>
        <taxon>Pseudomonadota</taxon>
        <taxon>Gammaproteobacteria</taxon>
        <taxon>Cellvibrionales</taxon>
        <taxon>Spongiibacteraceae</taxon>
        <taxon>Dasania</taxon>
    </lineage>
</organism>
<reference evidence="3 4" key="1">
    <citation type="submission" date="2022-12" db="EMBL/GenBank/DDBJ databases">
        <title>Dasania phycosphaerae sp. nov., isolated from particulate material of the south coast of Korea.</title>
        <authorList>
            <person name="Jiang Y."/>
        </authorList>
    </citation>
    <scope>NUCLEOTIDE SEQUENCE [LARGE SCALE GENOMIC DNA]</scope>
    <source>
        <strain evidence="3 4">GY-19</strain>
    </source>
</reference>
<evidence type="ECO:0000313" key="3">
    <source>
        <dbReference type="EMBL" id="MCZ0864045.1"/>
    </source>
</evidence>
<proteinExistence type="inferred from homology"/>
<accession>A0A9J6RJA1</accession>
<dbReference type="SUPFAM" id="SSF56112">
    <property type="entry name" value="Protein kinase-like (PK-like)"/>
    <property type="match status" value="1"/>
</dbReference>